<keyword evidence="2" id="KW-0812">Transmembrane</keyword>
<dbReference type="InterPro" id="IPR029063">
    <property type="entry name" value="SAM-dependent_MTases_sf"/>
</dbReference>
<dbReference type="Proteomes" id="UP000683139">
    <property type="component" value="Unassembled WGS sequence"/>
</dbReference>
<proteinExistence type="inferred from homology"/>
<dbReference type="PANTHER" id="PTHR43318">
    <property type="entry name" value="UDP-N-ACETYLGLUCOSAMINE 4,6-DEHYDRATASE"/>
    <property type="match status" value="1"/>
</dbReference>
<feature type="domain" description="Polysaccharide biosynthesis protein CapD-like" evidence="3">
    <location>
        <begin position="283"/>
        <end position="563"/>
    </location>
</feature>
<evidence type="ECO:0000313" key="4">
    <source>
        <dbReference type="EMBL" id="GIP16496.1"/>
    </source>
</evidence>
<accession>A0A919YSH8</accession>
<organism evidence="4 5">
    <name type="scientific">Paenibacillus montaniterrae</name>
    <dbReference type="NCBI Taxonomy" id="429341"/>
    <lineage>
        <taxon>Bacteria</taxon>
        <taxon>Bacillati</taxon>
        <taxon>Bacillota</taxon>
        <taxon>Bacilli</taxon>
        <taxon>Bacillales</taxon>
        <taxon>Paenibacillaceae</taxon>
        <taxon>Paenibacillus</taxon>
    </lineage>
</organism>
<reference evidence="4" key="1">
    <citation type="submission" date="2021-03" db="EMBL/GenBank/DDBJ databases">
        <title>Antimicrobial resistance genes in bacteria isolated from Japanese honey, and their potential for conferring macrolide and lincosamide resistance in the American foulbrood pathogen Paenibacillus larvae.</title>
        <authorList>
            <person name="Okamoto M."/>
            <person name="Kumagai M."/>
            <person name="Kanamori H."/>
            <person name="Takamatsu D."/>
        </authorList>
    </citation>
    <scope>NUCLEOTIDE SEQUENCE</scope>
    <source>
        <strain evidence="4">J40TS1</strain>
    </source>
</reference>
<feature type="transmembrane region" description="Helical" evidence="2">
    <location>
        <begin position="9"/>
        <end position="31"/>
    </location>
</feature>
<dbReference type="EMBL" id="BOSE01000003">
    <property type="protein sequence ID" value="GIP16496.1"/>
    <property type="molecule type" value="Genomic_DNA"/>
</dbReference>
<dbReference type="InterPro" id="IPR036291">
    <property type="entry name" value="NAD(P)-bd_dom_sf"/>
</dbReference>
<evidence type="ECO:0000256" key="2">
    <source>
        <dbReference type="SAM" id="Phobius"/>
    </source>
</evidence>
<comment type="caution">
    <text evidence="4">The sequence shown here is derived from an EMBL/GenBank/DDBJ whole genome shotgun (WGS) entry which is preliminary data.</text>
</comment>
<dbReference type="CDD" id="cd05237">
    <property type="entry name" value="UDP_invert_4-6DH_SDR_e"/>
    <property type="match status" value="1"/>
</dbReference>
<dbReference type="PANTHER" id="PTHR43318:SF1">
    <property type="entry name" value="POLYSACCHARIDE BIOSYNTHESIS PROTEIN EPSC-RELATED"/>
    <property type="match status" value="1"/>
</dbReference>
<evidence type="ECO:0000259" key="3">
    <source>
        <dbReference type="Pfam" id="PF02719"/>
    </source>
</evidence>
<keyword evidence="2" id="KW-1133">Transmembrane helix</keyword>
<feature type="transmembrane region" description="Helical" evidence="2">
    <location>
        <begin position="43"/>
        <end position="64"/>
    </location>
</feature>
<dbReference type="RefSeq" id="WP_213514799.1">
    <property type="nucleotide sequence ID" value="NZ_BOSE01000003.1"/>
</dbReference>
<gene>
    <name evidence="4" type="ORF">J40TS1_21380</name>
</gene>
<sequence>MSKVRKHMILLMVIDCVIIAACVALSFILHANGNLNEIALPDALMFGVFSLVFSFITFYMVSLYKRVWQFASVGEMLLIFKSVTISLALAYLLTFVWPGIYVPVAVALNSYLLILLGTGGSRFAVRLVKDHFIKQDLSGFKKTLIIGAGQCGVIVARELKSNVNSNLLAVGFIDDDPLKLHQNVVGLPVLGNRSHIQEVVLQYKITEIIIALPSVSRREVSEIISICKRTNANLKIIPHINDLLEGKVTMKSLRNVEVEDLLGREPVVLESDGIKDYIEGKVVLVTGAGGSIGSELCRQLVNFKPSKLLLLGHGENSIYQIHRELAPTGIKLIPIIADIQDRARMEDVFRKFRPQVVFHAAAHKHVPLMEENPSEAIKNNVFGTRNVADLADRFTAEKFVLVSTDKAVNPTSIMGTTKRIAEMYIQCLAKQSKTSFSAVRFGNVLGSRGSVIPLFKEQIAKGGPVTVTHPEMIRYFMTIPEASRLVLQAGAYATGGEIFILDMGEPVRIADLAHDLIKLSGLEPNVDIMIEFTGIRTGEKLYEELLLNEEGMTDTKHDRIFIGKPTNLDREDIELELRRLERILGQDKEMIQEVLSRIVPTYSNGKRETNKVLVPSI</sequence>
<keyword evidence="5" id="KW-1185">Reference proteome</keyword>
<keyword evidence="2" id="KW-0472">Membrane</keyword>
<dbReference type="Gene3D" id="3.40.50.720">
    <property type="entry name" value="NAD(P)-binding Rossmann-like Domain"/>
    <property type="match status" value="2"/>
</dbReference>
<dbReference type="InterPro" id="IPR003869">
    <property type="entry name" value="Polysac_CapD-like"/>
</dbReference>
<dbReference type="SUPFAM" id="SSF51735">
    <property type="entry name" value="NAD(P)-binding Rossmann-fold domains"/>
    <property type="match status" value="1"/>
</dbReference>
<evidence type="ECO:0000256" key="1">
    <source>
        <dbReference type="ARBA" id="ARBA00007430"/>
    </source>
</evidence>
<name>A0A919YSH8_9BACL</name>
<dbReference type="AlphaFoldDB" id="A0A919YSH8"/>
<comment type="similarity">
    <text evidence="1">Belongs to the polysaccharide synthase family.</text>
</comment>
<dbReference type="Pfam" id="PF02719">
    <property type="entry name" value="Polysacc_synt_2"/>
    <property type="match status" value="1"/>
</dbReference>
<dbReference type="InterPro" id="IPR051203">
    <property type="entry name" value="Polysaccharide_Synthase-Rel"/>
</dbReference>
<evidence type="ECO:0000313" key="5">
    <source>
        <dbReference type="Proteomes" id="UP000683139"/>
    </source>
</evidence>
<protein>
    <submittedName>
        <fullName evidence="4">Polysaccharide biosynthesis protein</fullName>
    </submittedName>
</protein>
<dbReference type="SUPFAM" id="SSF53335">
    <property type="entry name" value="S-adenosyl-L-methionine-dependent methyltransferases"/>
    <property type="match status" value="1"/>
</dbReference>
<dbReference type="Pfam" id="PF13727">
    <property type="entry name" value="CoA_binding_3"/>
    <property type="match status" value="1"/>
</dbReference>